<sequence length="123" mass="14607">MHRAYSLIEYLLCLAITPLLMLVLNQTLERSYMLLVEAPRIKQNTVFELQLQQLLIRSRRVKCEANRIYFERNNLVNEISFNGKYIIKKPGYEILLHNVTDFSCGGSRVTYTFEAKEYEFYGW</sequence>
<keyword evidence="1" id="KW-0472">Membrane</keyword>
<evidence type="ECO:0000256" key="1">
    <source>
        <dbReference type="SAM" id="Phobius"/>
    </source>
</evidence>
<protein>
    <recommendedName>
        <fullName evidence="4">Competence protein ComG</fullName>
    </recommendedName>
</protein>
<evidence type="ECO:0000313" key="3">
    <source>
        <dbReference type="Proteomes" id="UP000278804"/>
    </source>
</evidence>
<proteinExistence type="predicted"/>
<reference evidence="2 3" key="1">
    <citation type="journal article" date="2020" name="Int. J. Syst. Evol. Microbiol.">
        <title>Description of Erysipelothrix piscisicarius sp. nov., an emergent fish pathogen, and assessment of virulence using a tiger barb (Puntigrus tetrazona) infection model.</title>
        <authorList>
            <person name="Pomaranski E.K."/>
            <person name="Griffin M.J."/>
            <person name="Camus A.C."/>
            <person name="Armwood A.R."/>
            <person name="Shelley J."/>
            <person name="Waldbieser G.C."/>
            <person name="LaFrentz B.R."/>
            <person name="Garcia J.C."/>
            <person name="Yanong R."/>
            <person name="Soto E."/>
        </authorList>
    </citation>
    <scope>NUCLEOTIDE SEQUENCE [LARGE SCALE GENOMIC DNA]</scope>
    <source>
        <strain evidence="2 3">15TAL0474</strain>
    </source>
</reference>
<evidence type="ECO:0008006" key="4">
    <source>
        <dbReference type="Google" id="ProtNLM"/>
    </source>
</evidence>
<name>A0A3Q8S2T6_9FIRM</name>
<keyword evidence="1" id="KW-1133">Transmembrane helix</keyword>
<dbReference type="RefSeq" id="WP_125164430.1">
    <property type="nucleotide sequence ID" value="NZ_CP034234.1"/>
</dbReference>
<organism evidence="2 3">
    <name type="scientific">Erysipelothrix piscisicarius</name>
    <dbReference type="NCBI Taxonomy" id="2485784"/>
    <lineage>
        <taxon>Bacteria</taxon>
        <taxon>Bacillati</taxon>
        <taxon>Bacillota</taxon>
        <taxon>Erysipelotrichia</taxon>
        <taxon>Erysipelotrichales</taxon>
        <taxon>Erysipelotrichaceae</taxon>
        <taxon>Erysipelothrix</taxon>
    </lineage>
</organism>
<gene>
    <name evidence="2" type="ORF">EEI45_05380</name>
</gene>
<dbReference type="Proteomes" id="UP000278804">
    <property type="component" value="Chromosome"/>
</dbReference>
<dbReference type="AlphaFoldDB" id="A0A3Q8S2T6"/>
<accession>A0A3Q8S2T6</accession>
<keyword evidence="1" id="KW-0812">Transmembrane</keyword>
<feature type="transmembrane region" description="Helical" evidence="1">
    <location>
        <begin position="6"/>
        <end position="24"/>
    </location>
</feature>
<evidence type="ECO:0000313" key="2">
    <source>
        <dbReference type="EMBL" id="AZK44252.1"/>
    </source>
</evidence>
<dbReference type="EMBL" id="CP034234">
    <property type="protein sequence ID" value="AZK44252.1"/>
    <property type="molecule type" value="Genomic_DNA"/>
</dbReference>
<keyword evidence="3" id="KW-1185">Reference proteome</keyword>
<dbReference type="KEGG" id="eri:EEI45_05380"/>